<protein>
    <submittedName>
        <fullName evidence="1">Uncharacterized protein</fullName>
    </submittedName>
</protein>
<gene>
    <name evidence="1" type="ORF">FOXB_16494</name>
</gene>
<accession>F9GCW1</accession>
<evidence type="ECO:0000313" key="1">
    <source>
        <dbReference type="EMBL" id="EGU72997.1"/>
    </source>
</evidence>
<dbReference type="EMBL" id="AFQF01005233">
    <property type="protein sequence ID" value="EGU72997.1"/>
    <property type="molecule type" value="Genomic_DNA"/>
</dbReference>
<name>F9GCW1_FUSOF</name>
<comment type="caution">
    <text evidence="1">The sequence shown here is derived from an EMBL/GenBank/DDBJ whole genome shotgun (WGS) entry which is preliminary data.</text>
</comment>
<organism evidence="1">
    <name type="scientific">Fusarium oxysporum (strain Fo5176)</name>
    <name type="common">Fusarium vascular wilt</name>
    <dbReference type="NCBI Taxonomy" id="660025"/>
    <lineage>
        <taxon>Eukaryota</taxon>
        <taxon>Fungi</taxon>
        <taxon>Dikarya</taxon>
        <taxon>Ascomycota</taxon>
        <taxon>Pezizomycotina</taxon>
        <taxon>Sordariomycetes</taxon>
        <taxon>Hypocreomycetidae</taxon>
        <taxon>Hypocreales</taxon>
        <taxon>Nectriaceae</taxon>
        <taxon>Fusarium</taxon>
        <taxon>Fusarium oxysporum species complex</taxon>
    </lineage>
</organism>
<dbReference type="AlphaFoldDB" id="F9GCW1"/>
<proteinExistence type="predicted"/>
<sequence>MMRWLRFCWGLHGNTINTRL</sequence>
<reference evidence="1" key="1">
    <citation type="journal article" date="2012" name="Mol. Plant Microbe Interact.">
        <title>A highly conserved effector in Fusarium oxysporum is required for full virulence on Arabidopsis.</title>
        <authorList>
            <person name="Thatcher L.F."/>
            <person name="Gardiner D.M."/>
            <person name="Kazan K."/>
            <person name="Manners J."/>
        </authorList>
    </citation>
    <scope>NUCLEOTIDE SEQUENCE [LARGE SCALE GENOMIC DNA]</scope>
    <source>
        <strain evidence="1">Fo5176</strain>
    </source>
</reference>